<gene>
    <name evidence="2" type="ORF">WH95_06225</name>
</gene>
<dbReference type="OrthoDB" id="5288220at2"/>
<sequence length="287" mass="32818">MEYEFNQIAEIRNVFVENQGTHFAHQRLLNYVMSEKQSRQGSCMCLIGDSGAGKTTFIQNFISRNPELKILRVDVPPSCSIKAFTQEILKCLGDIGWANTRSTGVQLSMKIKYVLEKKGIDLIVFDEAQHFVETKKKSVIYDVADWLKNGLNEWKVPILLTGLDRLNSVFAENEQLERRLKGRLEFNQNQSGDEQARKDWLHFLHVISNALPFHGDSNLEEPKMAQALWIGSSRLRGRAIRLIERAAEISFWNEESRLSPSSLSEAFIELANREEKSNGNPFLGMVQ</sequence>
<comment type="caution">
    <text evidence="2">The sequence shown here is derived from an EMBL/GenBank/DDBJ whole genome shotgun (WGS) entry which is preliminary data.</text>
</comment>
<accession>A0A0M2R7U9</accession>
<dbReference type="InterPro" id="IPR008868">
    <property type="entry name" value="TniB"/>
</dbReference>
<dbReference type="Proteomes" id="UP000034491">
    <property type="component" value="Unassembled WGS sequence"/>
</dbReference>
<dbReference type="SUPFAM" id="SSF52540">
    <property type="entry name" value="P-loop containing nucleoside triphosphate hydrolases"/>
    <property type="match status" value="1"/>
</dbReference>
<dbReference type="EMBL" id="LANI01000003">
    <property type="protein sequence ID" value="KKJ77997.1"/>
    <property type="molecule type" value="Genomic_DNA"/>
</dbReference>
<feature type="domain" description="AAA+ ATPase" evidence="1">
    <location>
        <begin position="40"/>
        <end position="182"/>
    </location>
</feature>
<dbReference type="RefSeq" id="WP_046504370.1">
    <property type="nucleotide sequence ID" value="NZ_LANI01000003.1"/>
</dbReference>
<dbReference type="InterPro" id="IPR003593">
    <property type="entry name" value="AAA+_ATPase"/>
</dbReference>
<dbReference type="Gene3D" id="3.40.50.300">
    <property type="entry name" value="P-loop containing nucleotide triphosphate hydrolases"/>
    <property type="match status" value="1"/>
</dbReference>
<dbReference type="STRING" id="1549748.WH95_06225"/>
<evidence type="ECO:0000259" key="1">
    <source>
        <dbReference type="SMART" id="SM00382"/>
    </source>
</evidence>
<dbReference type="InterPro" id="IPR027417">
    <property type="entry name" value="P-loop_NTPase"/>
</dbReference>
<dbReference type="Pfam" id="PF05621">
    <property type="entry name" value="TniB"/>
    <property type="match status" value="1"/>
</dbReference>
<organism evidence="2 3">
    <name type="scientific">Kiloniella litopenaei</name>
    <dbReference type="NCBI Taxonomy" id="1549748"/>
    <lineage>
        <taxon>Bacteria</taxon>
        <taxon>Pseudomonadati</taxon>
        <taxon>Pseudomonadota</taxon>
        <taxon>Alphaproteobacteria</taxon>
        <taxon>Rhodospirillales</taxon>
        <taxon>Kiloniellaceae</taxon>
        <taxon>Kiloniella</taxon>
    </lineage>
</organism>
<keyword evidence="3" id="KW-1185">Reference proteome</keyword>
<protein>
    <recommendedName>
        <fullName evidence="1">AAA+ ATPase domain-containing protein</fullName>
    </recommendedName>
</protein>
<evidence type="ECO:0000313" key="3">
    <source>
        <dbReference type="Proteomes" id="UP000034491"/>
    </source>
</evidence>
<dbReference type="SMART" id="SM00382">
    <property type="entry name" value="AAA"/>
    <property type="match status" value="1"/>
</dbReference>
<reference evidence="2 3" key="1">
    <citation type="submission" date="2015-03" db="EMBL/GenBank/DDBJ databases">
        <title>Genome sequence of Kiloniella sp. P1-1, isolated from the gut microflora of Pacific white shrimp, Penaeus vannamei.</title>
        <authorList>
            <person name="Shao Z."/>
            <person name="Wang L."/>
            <person name="Li X."/>
        </authorList>
    </citation>
    <scope>NUCLEOTIDE SEQUENCE [LARGE SCALE GENOMIC DNA]</scope>
    <source>
        <strain evidence="2 3">P1-1</strain>
    </source>
</reference>
<evidence type="ECO:0000313" key="2">
    <source>
        <dbReference type="EMBL" id="KKJ77997.1"/>
    </source>
</evidence>
<proteinExistence type="predicted"/>
<name>A0A0M2R7U9_9PROT</name>
<dbReference type="AlphaFoldDB" id="A0A0M2R7U9"/>